<evidence type="ECO:0000313" key="9">
    <source>
        <dbReference type="EMBL" id="WMS86598.1"/>
    </source>
</evidence>
<dbReference type="GO" id="GO:0022857">
    <property type="term" value="F:transmembrane transporter activity"/>
    <property type="evidence" value="ECO:0007669"/>
    <property type="project" value="InterPro"/>
</dbReference>
<keyword evidence="10" id="KW-1185">Reference proteome</keyword>
<dbReference type="InterPro" id="IPR003400">
    <property type="entry name" value="ExbD"/>
</dbReference>
<keyword evidence="7" id="KW-0653">Protein transport</keyword>
<evidence type="ECO:0000256" key="5">
    <source>
        <dbReference type="ARBA" id="ARBA00022989"/>
    </source>
</evidence>
<protein>
    <submittedName>
        <fullName evidence="9">Biopolymer transporter ExbD</fullName>
    </submittedName>
</protein>
<dbReference type="GO" id="GO:0015031">
    <property type="term" value="P:protein transport"/>
    <property type="evidence" value="ECO:0007669"/>
    <property type="project" value="UniProtKB-KW"/>
</dbReference>
<evidence type="ECO:0000256" key="8">
    <source>
        <dbReference type="SAM" id="Phobius"/>
    </source>
</evidence>
<proteinExistence type="inferred from homology"/>
<dbReference type="RefSeq" id="WP_309201743.1">
    <property type="nucleotide sequence ID" value="NZ_CP133548.1"/>
</dbReference>
<organism evidence="9 10">
    <name type="scientific">Pleionea litopenaei</name>
    <dbReference type="NCBI Taxonomy" id="3070815"/>
    <lineage>
        <taxon>Bacteria</taxon>
        <taxon>Pseudomonadati</taxon>
        <taxon>Pseudomonadota</taxon>
        <taxon>Gammaproteobacteria</taxon>
        <taxon>Oceanospirillales</taxon>
        <taxon>Pleioneaceae</taxon>
        <taxon>Pleionea</taxon>
    </lineage>
</organism>
<dbReference type="Pfam" id="PF02472">
    <property type="entry name" value="ExbD"/>
    <property type="match status" value="1"/>
</dbReference>
<dbReference type="PANTHER" id="PTHR30558:SF13">
    <property type="entry name" value="BIOPOLYMER TRANSPORT PROTEIN EXBD2"/>
    <property type="match status" value="1"/>
</dbReference>
<sequence length="137" mass="15130">MFKKALRYRNPQADGEVNMTPMLDIVFIMLIFFIVTTSFEQEAAVDIQPLRSSQTDANEESQVKSIELLSNGLVEMDGQTLSMTQIAARLGVWKINKAQPAVVIVVSSEAPTHSLVALNDQVRLADIDNIKVAVARN</sequence>
<comment type="similarity">
    <text evidence="2 7">Belongs to the ExbD/TolR family.</text>
</comment>
<evidence type="ECO:0000256" key="3">
    <source>
        <dbReference type="ARBA" id="ARBA00022475"/>
    </source>
</evidence>
<dbReference type="Proteomes" id="UP001239782">
    <property type="component" value="Chromosome"/>
</dbReference>
<comment type="subcellular location">
    <subcellularLocation>
        <location evidence="1">Cell membrane</location>
        <topology evidence="1">Single-pass membrane protein</topology>
    </subcellularLocation>
    <subcellularLocation>
        <location evidence="7">Cell membrane</location>
        <topology evidence="7">Single-pass type II membrane protein</topology>
    </subcellularLocation>
</comment>
<reference evidence="9 10" key="1">
    <citation type="submission" date="2023-08" db="EMBL/GenBank/DDBJ databases">
        <title>Pleionea litopenaei sp. nov., isolated from stomach of juvenile Litopenaeus vannamei.</title>
        <authorList>
            <person name="Rho A.M."/>
            <person name="Hwang C.Y."/>
        </authorList>
    </citation>
    <scope>NUCLEOTIDE SEQUENCE [LARGE SCALE GENOMIC DNA]</scope>
    <source>
        <strain evidence="9 10">HL-JVS1</strain>
    </source>
</reference>
<name>A0AA51RS11_9GAMM</name>
<dbReference type="AlphaFoldDB" id="A0AA51RS11"/>
<evidence type="ECO:0000256" key="4">
    <source>
        <dbReference type="ARBA" id="ARBA00022692"/>
    </source>
</evidence>
<evidence type="ECO:0000256" key="1">
    <source>
        <dbReference type="ARBA" id="ARBA00004162"/>
    </source>
</evidence>
<keyword evidence="5 8" id="KW-1133">Transmembrane helix</keyword>
<evidence type="ECO:0000313" key="10">
    <source>
        <dbReference type="Proteomes" id="UP001239782"/>
    </source>
</evidence>
<evidence type="ECO:0000256" key="7">
    <source>
        <dbReference type="RuleBase" id="RU003879"/>
    </source>
</evidence>
<keyword evidence="7" id="KW-0813">Transport</keyword>
<keyword evidence="4 7" id="KW-0812">Transmembrane</keyword>
<evidence type="ECO:0000256" key="6">
    <source>
        <dbReference type="ARBA" id="ARBA00023136"/>
    </source>
</evidence>
<gene>
    <name evidence="9" type="ORF">Q9312_15360</name>
</gene>
<feature type="transmembrane region" description="Helical" evidence="8">
    <location>
        <begin position="21"/>
        <end position="39"/>
    </location>
</feature>
<keyword evidence="3" id="KW-1003">Cell membrane</keyword>
<evidence type="ECO:0000256" key="2">
    <source>
        <dbReference type="ARBA" id="ARBA00005811"/>
    </source>
</evidence>
<accession>A0AA51RS11</accession>
<keyword evidence="6 8" id="KW-0472">Membrane</keyword>
<dbReference type="KEGG" id="plei:Q9312_15360"/>
<dbReference type="EMBL" id="CP133548">
    <property type="protein sequence ID" value="WMS86598.1"/>
    <property type="molecule type" value="Genomic_DNA"/>
</dbReference>
<dbReference type="PANTHER" id="PTHR30558">
    <property type="entry name" value="EXBD MEMBRANE COMPONENT OF PMF-DRIVEN MACROMOLECULE IMPORT SYSTEM"/>
    <property type="match status" value="1"/>
</dbReference>
<dbReference type="GO" id="GO:0005886">
    <property type="term" value="C:plasma membrane"/>
    <property type="evidence" value="ECO:0007669"/>
    <property type="project" value="UniProtKB-SubCell"/>
</dbReference>